<dbReference type="GO" id="GO:0004113">
    <property type="term" value="F:2',3'-cyclic-nucleotide 3'-phosphodiesterase activity"/>
    <property type="evidence" value="ECO:0007669"/>
    <property type="project" value="InterPro"/>
</dbReference>
<dbReference type="PANTHER" id="PTHR35561:SF1">
    <property type="entry name" value="RNA 2',3'-CYCLIC PHOSPHODIESTERASE"/>
    <property type="match status" value="1"/>
</dbReference>
<feature type="active site" description="Proton acceptor" evidence="2">
    <location>
        <position position="151"/>
    </location>
</feature>
<dbReference type="EMBL" id="AP019782">
    <property type="protein sequence ID" value="BBL71694.1"/>
    <property type="molecule type" value="Genomic_DNA"/>
</dbReference>
<comment type="function">
    <text evidence="2">Hydrolyzes RNA 2',3'-cyclic phosphodiester to an RNA 2'-phosphomonoester.</text>
</comment>
<dbReference type="NCBIfam" id="TIGR02258">
    <property type="entry name" value="2_5_ligase"/>
    <property type="match status" value="1"/>
</dbReference>
<comment type="catalytic activity">
    <reaction evidence="2">
        <text>a 3'-end 2',3'-cyclophospho-ribonucleotide-RNA + H2O = a 3'-end 2'-phospho-ribonucleotide-RNA + H(+)</text>
        <dbReference type="Rhea" id="RHEA:11828"/>
        <dbReference type="Rhea" id="RHEA-COMP:10464"/>
        <dbReference type="Rhea" id="RHEA-COMP:17353"/>
        <dbReference type="ChEBI" id="CHEBI:15377"/>
        <dbReference type="ChEBI" id="CHEBI:15378"/>
        <dbReference type="ChEBI" id="CHEBI:83064"/>
        <dbReference type="ChEBI" id="CHEBI:173113"/>
        <dbReference type="EC" id="3.1.4.58"/>
    </reaction>
</comment>
<dbReference type="InterPro" id="IPR004175">
    <property type="entry name" value="RNA_CPDase"/>
</dbReference>
<dbReference type="KEGG" id="moz:MoryE10_23000"/>
<protein>
    <recommendedName>
        <fullName evidence="2">RNA 2',3'-cyclic phosphodiesterase</fullName>
        <shortName evidence="2">RNA 2',3'-CPDase</shortName>
        <ecNumber evidence="2">3.1.4.58</ecNumber>
    </recommendedName>
</protein>
<gene>
    <name evidence="4" type="primary">ligT</name>
    <name evidence="4" type="ORF">MoryE10_23000</name>
</gene>
<dbReference type="GO" id="GO:0008664">
    <property type="term" value="F:RNA 2',3'-cyclic 3'-phosphodiesterase activity"/>
    <property type="evidence" value="ECO:0007669"/>
    <property type="project" value="UniProtKB-EC"/>
</dbReference>
<name>A0A8D4VQY2_9GAMM</name>
<proteinExistence type="inferred from homology"/>
<dbReference type="AlphaFoldDB" id="A0A8D4VQY2"/>
<organism evidence="4 5">
    <name type="scientific">Methylogaea oryzae</name>
    <dbReference type="NCBI Taxonomy" id="1295382"/>
    <lineage>
        <taxon>Bacteria</taxon>
        <taxon>Pseudomonadati</taxon>
        <taxon>Pseudomonadota</taxon>
        <taxon>Gammaproteobacteria</taxon>
        <taxon>Methylococcales</taxon>
        <taxon>Methylococcaceae</taxon>
        <taxon>Methylogaea</taxon>
    </lineage>
</organism>
<evidence type="ECO:0000259" key="3">
    <source>
        <dbReference type="Pfam" id="PF02834"/>
    </source>
</evidence>
<keyword evidence="1 2" id="KW-0378">Hydrolase</keyword>
<evidence type="ECO:0000313" key="4">
    <source>
        <dbReference type="EMBL" id="BBL71694.1"/>
    </source>
</evidence>
<reference evidence="4" key="1">
    <citation type="submission" date="2019-06" db="EMBL/GenBank/DDBJ databases">
        <title>Complete genome sequence of Methylogaea oryzae strain JCM16910.</title>
        <authorList>
            <person name="Asakawa S."/>
        </authorList>
    </citation>
    <scope>NUCLEOTIDE SEQUENCE</scope>
    <source>
        <strain evidence="4">E10</strain>
    </source>
</reference>
<dbReference type="Pfam" id="PF02834">
    <property type="entry name" value="LigT_PEase"/>
    <property type="match status" value="1"/>
</dbReference>
<dbReference type="PANTHER" id="PTHR35561">
    <property type="entry name" value="RNA 2',3'-CYCLIC PHOSPHODIESTERASE"/>
    <property type="match status" value="1"/>
</dbReference>
<feature type="domain" description="Phosphoesterase HXTX" evidence="3">
    <location>
        <begin position="41"/>
        <end position="114"/>
    </location>
</feature>
<evidence type="ECO:0000256" key="2">
    <source>
        <dbReference type="HAMAP-Rule" id="MF_01940"/>
    </source>
</evidence>
<dbReference type="InterPro" id="IPR014051">
    <property type="entry name" value="Phosphoesterase_HXTX"/>
</dbReference>
<keyword evidence="5" id="KW-1185">Reference proteome</keyword>
<evidence type="ECO:0000256" key="1">
    <source>
        <dbReference type="ARBA" id="ARBA00022801"/>
    </source>
</evidence>
<sequence length="201" mass="22344">MARIGAKTPCRTPFDVSDARGPLPESEAATARLFFALWPDDGLRETLVKTLRPLRKTATARWVRPEHYHLTLVFLGAVPVACLDRLMALAAPLPFAPFELEFQRVEFWPRPRVLCLTAVQTPQPLAELVAGLNGVAAQLGLPVEQRPYRAHLTVARKAHEPPLETITPLHWPARDYCLVQSVTRPEGPVYTVLRRFGAAGS</sequence>
<accession>A0A8D4VQY2</accession>
<feature type="active site" description="Proton donor" evidence="2">
    <location>
        <position position="69"/>
    </location>
</feature>
<evidence type="ECO:0000313" key="5">
    <source>
        <dbReference type="Proteomes" id="UP000824988"/>
    </source>
</evidence>
<feature type="short sequence motif" description="HXTX 1" evidence="2">
    <location>
        <begin position="69"/>
        <end position="72"/>
    </location>
</feature>
<feature type="short sequence motif" description="HXTX 2" evidence="2">
    <location>
        <begin position="151"/>
        <end position="154"/>
    </location>
</feature>
<dbReference type="EC" id="3.1.4.58" evidence="2"/>
<dbReference type="HAMAP" id="MF_01940">
    <property type="entry name" value="RNA_CPDase"/>
    <property type="match status" value="1"/>
</dbReference>
<dbReference type="RefSeq" id="WP_221047107.1">
    <property type="nucleotide sequence ID" value="NZ_AP019782.1"/>
</dbReference>
<dbReference type="Proteomes" id="UP000824988">
    <property type="component" value="Chromosome"/>
</dbReference>
<comment type="similarity">
    <text evidence="2">Belongs to the 2H phosphoesterase superfamily. ThpR family.</text>
</comment>